<dbReference type="eggNOG" id="ENOG5033566">
    <property type="taxonomic scope" value="Bacteria"/>
</dbReference>
<feature type="compositionally biased region" description="Basic and acidic residues" evidence="1">
    <location>
        <begin position="82"/>
        <end position="103"/>
    </location>
</feature>
<dbReference type="Pfam" id="PF13985">
    <property type="entry name" value="YbgS"/>
    <property type="match status" value="1"/>
</dbReference>
<dbReference type="HOGENOM" id="CLU_161896_0_0_6"/>
<dbReference type="KEGG" id="pes:SOPEG_0481"/>
<gene>
    <name evidence="3" type="primary">ybgS</name>
    <name evidence="3" type="ORF">SOPEG_0481</name>
</gene>
<keyword evidence="2" id="KW-0732">Signal</keyword>
<evidence type="ECO:0000313" key="4">
    <source>
        <dbReference type="Proteomes" id="UP000019025"/>
    </source>
</evidence>
<accession>W0HLN5</accession>
<dbReference type="InterPro" id="IPR020363">
    <property type="entry name" value="Uncharacterised_YbgS"/>
</dbReference>
<keyword evidence="4" id="KW-1185">Reference proteome</keyword>
<feature type="region of interest" description="Disordered" evidence="1">
    <location>
        <begin position="25"/>
        <end position="122"/>
    </location>
</feature>
<feature type="compositionally biased region" description="Low complexity" evidence="1">
    <location>
        <begin position="58"/>
        <end position="74"/>
    </location>
</feature>
<dbReference type="EMBL" id="CP006568">
    <property type="protein sequence ID" value="AHF73090.1"/>
    <property type="molecule type" value="Genomic_DNA"/>
</dbReference>
<feature type="signal peptide" evidence="2">
    <location>
        <begin position="1"/>
        <end position="27"/>
    </location>
</feature>
<evidence type="ECO:0000313" key="3">
    <source>
        <dbReference type="EMBL" id="AHF73090.1"/>
    </source>
</evidence>
<evidence type="ECO:0000256" key="2">
    <source>
        <dbReference type="SAM" id="SignalP"/>
    </source>
</evidence>
<proteinExistence type="predicted"/>
<name>W0HLN5_9GAMM</name>
<sequence length="122" mass="12383">MQTNISKKMAMLFLTTAMTLGSGAVLAAPDTGSNAGGSDGGVPELQNNAPNSVDNKDINNSSTNTNTIGTTTGTDASGLNKTEQHKNTMCKDGRCPDVNKKVETGTTGTGSPDGTKTDGTTQ</sequence>
<dbReference type="RefSeq" id="WP_038468103.1">
    <property type="nucleotide sequence ID" value="NZ_CP006568.1"/>
</dbReference>
<protein>
    <submittedName>
        <fullName evidence="3">Putative secreted protein</fullName>
    </submittedName>
</protein>
<feature type="chain" id="PRO_5004790444" evidence="2">
    <location>
        <begin position="28"/>
        <end position="122"/>
    </location>
</feature>
<dbReference type="Proteomes" id="UP000019025">
    <property type="component" value="Chromosome"/>
</dbReference>
<evidence type="ECO:0000256" key="1">
    <source>
        <dbReference type="SAM" id="MobiDB-lite"/>
    </source>
</evidence>
<organism evidence="3 4">
    <name type="scientific">Candidatus Sodalis pierantonii str. SOPE</name>
    <dbReference type="NCBI Taxonomy" id="2342"/>
    <lineage>
        <taxon>Bacteria</taxon>
        <taxon>Pseudomonadati</taxon>
        <taxon>Pseudomonadota</taxon>
        <taxon>Gammaproteobacteria</taxon>
        <taxon>Enterobacterales</taxon>
        <taxon>Bruguierivoracaceae</taxon>
        <taxon>Sodalis</taxon>
    </lineage>
</organism>
<feature type="compositionally biased region" description="Low complexity" evidence="1">
    <location>
        <begin position="104"/>
        <end position="122"/>
    </location>
</feature>
<reference evidence="3 4" key="1">
    <citation type="journal article" date="2014" name="Genome Biol. Evol.">
        <title>Genome degeneration and adaptation in a nascent stage of symbiosis.</title>
        <authorList>
            <person name="Oakeson K.F."/>
            <person name="Gil R."/>
            <person name="Clayton A.L."/>
            <person name="Dunn D.M."/>
            <person name="von Niederhausern A.C."/>
            <person name="Hamil C."/>
            <person name="Aoyagi A."/>
            <person name="Duval B."/>
            <person name="Baca A."/>
            <person name="Silva F.J."/>
            <person name="Vallier A."/>
            <person name="Jackson D.G."/>
            <person name="Latorre A."/>
            <person name="Weiss R.B."/>
            <person name="Heddi A."/>
            <person name="Moya A."/>
            <person name="Dale C."/>
        </authorList>
    </citation>
    <scope>NUCLEOTIDE SEQUENCE [LARGE SCALE GENOMIC DNA]</scope>
    <source>
        <strain evidence="4">none</strain>
    </source>
</reference>
<dbReference type="AlphaFoldDB" id="W0HLN5"/>